<accession>X0WT03</accession>
<comment type="caution">
    <text evidence="1">The sequence shown here is derived from an EMBL/GenBank/DDBJ whole genome shotgun (WGS) entry which is preliminary data.</text>
</comment>
<sequence length="66" mass="7987">KEDYRARLHDLHYHLSTDEHTLSDKIEQKELSRRLFNNAISNIQKAKPFLELDKDKAESYLIKLRY</sequence>
<protein>
    <submittedName>
        <fullName evidence="1">Uncharacterized protein</fullName>
    </submittedName>
</protein>
<evidence type="ECO:0000313" key="1">
    <source>
        <dbReference type="EMBL" id="GAG15836.1"/>
    </source>
</evidence>
<organism evidence="1">
    <name type="scientific">marine sediment metagenome</name>
    <dbReference type="NCBI Taxonomy" id="412755"/>
    <lineage>
        <taxon>unclassified sequences</taxon>
        <taxon>metagenomes</taxon>
        <taxon>ecological metagenomes</taxon>
    </lineage>
</organism>
<name>X0WT03_9ZZZZ</name>
<dbReference type="EMBL" id="BARS01033854">
    <property type="protein sequence ID" value="GAG15836.1"/>
    <property type="molecule type" value="Genomic_DNA"/>
</dbReference>
<reference evidence="1" key="1">
    <citation type="journal article" date="2014" name="Front. Microbiol.">
        <title>High frequency of phylogenetically diverse reductive dehalogenase-homologous genes in deep subseafloor sedimentary metagenomes.</title>
        <authorList>
            <person name="Kawai M."/>
            <person name="Futagami T."/>
            <person name="Toyoda A."/>
            <person name="Takaki Y."/>
            <person name="Nishi S."/>
            <person name="Hori S."/>
            <person name="Arai W."/>
            <person name="Tsubouchi T."/>
            <person name="Morono Y."/>
            <person name="Uchiyama I."/>
            <person name="Ito T."/>
            <person name="Fujiyama A."/>
            <person name="Inagaki F."/>
            <person name="Takami H."/>
        </authorList>
    </citation>
    <scope>NUCLEOTIDE SEQUENCE</scope>
    <source>
        <strain evidence="1">Expedition CK06-06</strain>
    </source>
</reference>
<gene>
    <name evidence="1" type="ORF">S01H1_52384</name>
</gene>
<feature type="non-terminal residue" evidence="1">
    <location>
        <position position="1"/>
    </location>
</feature>
<proteinExistence type="predicted"/>
<dbReference type="AlphaFoldDB" id="X0WT03"/>